<evidence type="ECO:0000256" key="1">
    <source>
        <dbReference type="SAM" id="Phobius"/>
    </source>
</evidence>
<name>W8CUI4_RAOPL</name>
<proteinExistence type="predicted"/>
<keyword evidence="1" id="KW-0472">Membrane</keyword>
<reference evidence="2" key="1">
    <citation type="journal article" date="2014" name="PLoS ONE">
        <title>Sequential Isolation in a Patient of Raoultella planticola and Escherichia coli Bearing a Novel ISCR1 Element Carrying blaNDM-1.</title>
        <authorList>
            <person name="Li J."/>
            <person name="Lan R."/>
            <person name="Xiong Y."/>
            <person name="Ye C."/>
            <person name="Yuan M."/>
            <person name="Liu X."/>
            <person name="Chen X."/>
            <person name="Yu D."/>
            <person name="Liu B."/>
            <person name="Lin W."/>
            <person name="Bai X."/>
            <person name="Wang Y."/>
            <person name="Sun Q."/>
            <person name="Wang Y."/>
            <person name="Zhao H."/>
            <person name="Meng Q."/>
            <person name="Chen Q."/>
            <person name="Zhao A."/>
            <person name="Xu J."/>
        </authorList>
    </citation>
    <scope>NUCLEOTIDE SEQUENCE</scope>
    <source>
        <strain evidence="2">KpNDM1</strain>
        <plasmid evidence="2">pKpNDM1</plasmid>
    </source>
</reference>
<keyword evidence="2" id="KW-0614">Plasmid</keyword>
<sequence length="52" mass="6075">MNIDSIISHCLSDAFPQLLLHPFLIAWMKIGALRRRLNLYNKRLVKLLVDLT</sequence>
<dbReference type="AlphaFoldDB" id="W8CUI4"/>
<organism evidence="2">
    <name type="scientific">Raoultella planticola</name>
    <name type="common">Klebsiella planticola</name>
    <dbReference type="NCBI Taxonomy" id="575"/>
    <lineage>
        <taxon>Bacteria</taxon>
        <taxon>Pseudomonadati</taxon>
        <taxon>Pseudomonadota</taxon>
        <taxon>Gammaproteobacteria</taxon>
        <taxon>Enterobacterales</taxon>
        <taxon>Enterobacteriaceae</taxon>
        <taxon>Klebsiella/Raoultella group</taxon>
        <taxon>Raoultella</taxon>
    </lineage>
</organism>
<dbReference type="EMBL" id="JX515588">
    <property type="protein sequence ID" value="AGO89120.1"/>
    <property type="molecule type" value="Genomic_DNA"/>
</dbReference>
<accession>W8CUI4</accession>
<keyword evidence="1" id="KW-1133">Transmembrane helix</keyword>
<gene>
    <name evidence="2" type="ORF">pKpNDM1_00280</name>
</gene>
<evidence type="ECO:0000313" key="2">
    <source>
        <dbReference type="EMBL" id="AGO89120.1"/>
    </source>
</evidence>
<protein>
    <submittedName>
        <fullName evidence="2">Uncharacterized protein</fullName>
    </submittedName>
</protein>
<keyword evidence="1" id="KW-0812">Transmembrane</keyword>
<feature type="transmembrane region" description="Helical" evidence="1">
    <location>
        <begin position="14"/>
        <end position="33"/>
    </location>
</feature>
<geneLocation type="plasmid" evidence="2">
    <name>pKpNDM1</name>
</geneLocation>